<gene>
    <name evidence="7" type="ORF">AUEXF2481DRAFT_27312</name>
</gene>
<evidence type="ECO:0000313" key="8">
    <source>
        <dbReference type="Proteomes" id="UP000030641"/>
    </source>
</evidence>
<keyword evidence="1" id="KW-0479">Metal-binding</keyword>
<protein>
    <recommendedName>
        <fullName evidence="6">MYND-type domain-containing protein</fullName>
    </recommendedName>
</protein>
<dbReference type="SUPFAM" id="SSF144232">
    <property type="entry name" value="HIT/MYND zinc finger-like"/>
    <property type="match status" value="1"/>
</dbReference>
<dbReference type="PROSITE" id="PS50865">
    <property type="entry name" value="ZF_MYND_2"/>
    <property type="match status" value="1"/>
</dbReference>
<evidence type="ECO:0000259" key="6">
    <source>
        <dbReference type="PROSITE" id="PS50865"/>
    </source>
</evidence>
<evidence type="ECO:0000256" key="5">
    <source>
        <dbReference type="SAM" id="MobiDB-lite"/>
    </source>
</evidence>
<dbReference type="EMBL" id="KL584753">
    <property type="protein sequence ID" value="KEQ97974.1"/>
    <property type="molecule type" value="Genomic_DNA"/>
</dbReference>
<evidence type="ECO:0000256" key="1">
    <source>
        <dbReference type="ARBA" id="ARBA00022723"/>
    </source>
</evidence>
<dbReference type="OMA" id="DEKEYSH"/>
<name>A0A074YP89_AURSE</name>
<feature type="region of interest" description="Disordered" evidence="5">
    <location>
        <begin position="1"/>
        <end position="92"/>
    </location>
</feature>
<dbReference type="RefSeq" id="XP_013346276.1">
    <property type="nucleotide sequence ID" value="XM_013490822.1"/>
</dbReference>
<dbReference type="GeneID" id="25363464"/>
<dbReference type="OrthoDB" id="432970at2759"/>
<organism evidence="7 8">
    <name type="scientific">Aureobasidium subglaciale (strain EXF-2481)</name>
    <name type="common">Aureobasidium pullulans var. subglaciale</name>
    <dbReference type="NCBI Taxonomy" id="1043005"/>
    <lineage>
        <taxon>Eukaryota</taxon>
        <taxon>Fungi</taxon>
        <taxon>Dikarya</taxon>
        <taxon>Ascomycota</taxon>
        <taxon>Pezizomycotina</taxon>
        <taxon>Dothideomycetes</taxon>
        <taxon>Dothideomycetidae</taxon>
        <taxon>Dothideales</taxon>
        <taxon>Saccotheciaceae</taxon>
        <taxon>Aureobasidium</taxon>
    </lineage>
</organism>
<evidence type="ECO:0000313" key="7">
    <source>
        <dbReference type="EMBL" id="KEQ97974.1"/>
    </source>
</evidence>
<dbReference type="HOGENOM" id="CLU_523701_0_0_1"/>
<dbReference type="InterPro" id="IPR002893">
    <property type="entry name" value="Znf_MYND"/>
</dbReference>
<dbReference type="AlphaFoldDB" id="A0A074YP89"/>
<dbReference type="Gene3D" id="6.10.140.2220">
    <property type="match status" value="1"/>
</dbReference>
<dbReference type="Pfam" id="PF01753">
    <property type="entry name" value="zf-MYND"/>
    <property type="match status" value="1"/>
</dbReference>
<keyword evidence="2 4" id="KW-0863">Zinc-finger</keyword>
<dbReference type="STRING" id="1043005.A0A074YP89"/>
<keyword evidence="8" id="KW-1185">Reference proteome</keyword>
<dbReference type="InParanoid" id="A0A074YP89"/>
<sequence>MAIVEQPSLPGEDNLVNPDHAPAPAAELQSATPNVTNDLSNNMTNGVSDNASNDLTSNLSHNLSNTGISTRKSSGHSEPTSPGKPNELSNVKQPIIVPSETKRCTNCAKLNARAHCAGCHQAPNMDGTPRTDVRYCSKQCQKTHWSAHRIECTNLQARKALFRAAWLLQKIWYAVRRESFDNCVVKAEEVDGELLIHEGDYSLEPTKRDLGFYREFPDAIFKDKQDADTCLNLLYCTDSLSHMYMVSSWLLKGICADIKEIKVKVVRAARNARYTGHEWNRDWLHEVLRVCLQSGETYAVDLTGAQYGWFKPITDWERFGVHCTETIPVAPFGFEGQDQLGSTAQSLLVSAFLQPWDNRSDLQRAIPMFNECLKREFNKSFVGKIVSKYPRGSDILKLSGPAFEIVQNDILSEIQQITNDAAEKVDALLDVIISEARICNKAMRDGPNVGTGEMLKYGLTKLAALFNGEWSRDGVTGRLSSVSLKRFMEDECYAEKYMDGVLPEQKLWGDLTLAKIVRRA</sequence>
<accession>A0A074YP89</accession>
<evidence type="ECO:0000256" key="4">
    <source>
        <dbReference type="PROSITE-ProRule" id="PRU00134"/>
    </source>
</evidence>
<evidence type="ECO:0000256" key="2">
    <source>
        <dbReference type="ARBA" id="ARBA00022771"/>
    </source>
</evidence>
<evidence type="ECO:0000256" key="3">
    <source>
        <dbReference type="ARBA" id="ARBA00022833"/>
    </source>
</evidence>
<dbReference type="Proteomes" id="UP000030641">
    <property type="component" value="Unassembled WGS sequence"/>
</dbReference>
<reference evidence="7 8" key="1">
    <citation type="journal article" date="2014" name="BMC Genomics">
        <title>Genome sequencing of four Aureobasidium pullulans varieties: biotechnological potential, stress tolerance, and description of new species.</title>
        <authorList>
            <person name="Gostin Ar C."/>
            <person name="Ohm R.A."/>
            <person name="Kogej T."/>
            <person name="Sonjak S."/>
            <person name="Turk M."/>
            <person name="Zajc J."/>
            <person name="Zalar P."/>
            <person name="Grube M."/>
            <person name="Sun H."/>
            <person name="Han J."/>
            <person name="Sharma A."/>
            <person name="Chiniquy J."/>
            <person name="Ngan C.Y."/>
            <person name="Lipzen A."/>
            <person name="Barry K."/>
            <person name="Grigoriev I.V."/>
            <person name="Gunde-Cimerman N."/>
        </authorList>
    </citation>
    <scope>NUCLEOTIDE SEQUENCE [LARGE SCALE GENOMIC DNA]</scope>
    <source>
        <strain evidence="7 8">EXF-2481</strain>
    </source>
</reference>
<dbReference type="GO" id="GO:0008270">
    <property type="term" value="F:zinc ion binding"/>
    <property type="evidence" value="ECO:0007669"/>
    <property type="project" value="UniProtKB-KW"/>
</dbReference>
<keyword evidence="3" id="KW-0862">Zinc</keyword>
<feature type="compositionally biased region" description="Polar residues" evidence="5">
    <location>
        <begin position="29"/>
        <end position="80"/>
    </location>
</feature>
<feature type="domain" description="MYND-type" evidence="6">
    <location>
        <begin position="104"/>
        <end position="152"/>
    </location>
</feature>
<proteinExistence type="predicted"/>